<evidence type="ECO:0000313" key="12">
    <source>
        <dbReference type="EMBL" id="KAJ5522992.1"/>
    </source>
</evidence>
<dbReference type="GO" id="GO:0003677">
    <property type="term" value="F:DNA binding"/>
    <property type="evidence" value="ECO:0007669"/>
    <property type="project" value="UniProtKB-KW"/>
</dbReference>
<dbReference type="SUPFAM" id="SSF53098">
    <property type="entry name" value="Ribonuclease H-like"/>
    <property type="match status" value="1"/>
</dbReference>
<feature type="compositionally biased region" description="Acidic residues" evidence="10">
    <location>
        <begin position="764"/>
        <end position="786"/>
    </location>
</feature>
<dbReference type="GO" id="GO:0046983">
    <property type="term" value="F:protein dimerization activity"/>
    <property type="evidence" value="ECO:0007669"/>
    <property type="project" value="InterPro"/>
</dbReference>
<sequence>MSYSQVSRSQYDANSFIDSDFPQSDGFSEALSSQVVAQSTPVSDTPPPPRYTRAPDLLQRVGKPFQPSYILFNCDNTDPMMETSRLLFVEWWLRTEFGSKKELQRSIRWDTIQKKSDVWSSFDQVANARTGEPKVMCNRCQSVVVHPRFHRSGPSPMKNHLNSAYCTQPRKTTKQSIDQLLREMPRQSTSTEFSQTTLQKKILKFLTTTRLPFRTVEHPEFKELLQYTRLAKSELNIPSARSLRRLLDNEVHEQQQSVLSKLPPGSSLSIALDCWTSPFGQAFMAITGYFLDQDWNYCEVLLGFEHIQGSHTGTQLSETVIRIFQEHGITNRVLSITTDNASNNNTMIQGVQEMVQSQALHNTSVFRVPCIVHVIQLSLRDLLGKIKANPKNAEAESEWSDERTKSLQSAPGHASGNIVATLKKIRELAVFITASPQRREAFRALQTTEPKLLPIQDVRTRWNSTFLMLERAKKLQRVFNQYCSTHQYVQFQLGQEEWRQVDIYKELFSHLDDVTELLERKTVPWKKRMLQALQAAKQKLSKYYRATDSESFGTVYAIATILCPSKKLRFFEGDDWKEKNEKGEDINWMEIYRNKLQKEFDQYQQHITRHKEPSQAQVSQEADEEELDLMMDLHATLQSEIDRPEDEISIYLAQGLTKGKPRVFWREHEHEYPVLAAMARDNLATPASGAGVERLFNCARDVCHYRRGQLKPETIRSLMLHLFASKFELQQTELEMIKEYLSSGEAAILDQTWKPTPSFNDIEPISENEEDGNQAEDGSDDSDNDLGDNHTVEQATPTPVTTQGKQPRRKRPHSAVEPQDDGDNDLPLPEMPAEGFTQGRSGRIRKKPKQPDGFEFDNL</sequence>
<organism evidence="12 13">
    <name type="scientific">Penicillium frequentans</name>
    <dbReference type="NCBI Taxonomy" id="3151616"/>
    <lineage>
        <taxon>Eukaryota</taxon>
        <taxon>Fungi</taxon>
        <taxon>Dikarya</taxon>
        <taxon>Ascomycota</taxon>
        <taxon>Pezizomycotina</taxon>
        <taxon>Eurotiomycetes</taxon>
        <taxon>Eurotiomycetidae</taxon>
        <taxon>Eurotiales</taxon>
        <taxon>Aspergillaceae</taxon>
        <taxon>Penicillium</taxon>
    </lineage>
</organism>
<dbReference type="GO" id="GO:0005634">
    <property type="term" value="C:nucleus"/>
    <property type="evidence" value="ECO:0007669"/>
    <property type="project" value="UniProtKB-SubCell"/>
</dbReference>
<feature type="domain" description="BED-type" evidence="11">
    <location>
        <begin position="113"/>
        <end position="173"/>
    </location>
</feature>
<keyword evidence="4" id="KW-0862">Zinc</keyword>
<keyword evidence="8" id="KW-0539">Nucleus</keyword>
<evidence type="ECO:0000256" key="9">
    <source>
        <dbReference type="PROSITE-ProRule" id="PRU00027"/>
    </source>
</evidence>
<evidence type="ECO:0000256" key="10">
    <source>
        <dbReference type="SAM" id="MobiDB-lite"/>
    </source>
</evidence>
<keyword evidence="3 9" id="KW-0863">Zinc-finger</keyword>
<reference evidence="12 13" key="1">
    <citation type="journal article" date="2023" name="IMA Fungus">
        <title>Comparative genomic study of the Penicillium genus elucidates a diverse pangenome and 15 lateral gene transfer events.</title>
        <authorList>
            <person name="Petersen C."/>
            <person name="Sorensen T."/>
            <person name="Nielsen M.R."/>
            <person name="Sondergaard T.E."/>
            <person name="Sorensen J.L."/>
            <person name="Fitzpatrick D.A."/>
            <person name="Frisvad J.C."/>
            <person name="Nielsen K.L."/>
        </authorList>
    </citation>
    <scope>NUCLEOTIDE SEQUENCE [LARGE SCALE GENOMIC DNA]</scope>
    <source>
        <strain evidence="12 13">IBT 35679</strain>
    </source>
</reference>
<evidence type="ECO:0000256" key="8">
    <source>
        <dbReference type="ARBA" id="ARBA00023242"/>
    </source>
</evidence>
<keyword evidence="5" id="KW-0805">Transcription regulation</keyword>
<accession>A0AAD6CHJ9</accession>
<dbReference type="GO" id="GO:0008270">
    <property type="term" value="F:zinc ion binding"/>
    <property type="evidence" value="ECO:0007669"/>
    <property type="project" value="UniProtKB-KW"/>
</dbReference>
<proteinExistence type="predicted"/>
<keyword evidence="13" id="KW-1185">Reference proteome</keyword>
<evidence type="ECO:0000259" key="11">
    <source>
        <dbReference type="PROSITE" id="PS50808"/>
    </source>
</evidence>
<dbReference type="InterPro" id="IPR003656">
    <property type="entry name" value="Znf_BED"/>
</dbReference>
<dbReference type="InterPro" id="IPR012337">
    <property type="entry name" value="RNaseH-like_sf"/>
</dbReference>
<dbReference type="PANTHER" id="PTHR46481:SF10">
    <property type="entry name" value="ZINC FINGER BED DOMAIN-CONTAINING PROTEIN 39"/>
    <property type="match status" value="1"/>
</dbReference>
<comment type="subcellular location">
    <subcellularLocation>
        <location evidence="1">Nucleus</location>
    </subcellularLocation>
</comment>
<feature type="compositionally biased region" description="Polar residues" evidence="10">
    <location>
        <begin position="25"/>
        <end position="43"/>
    </location>
</feature>
<gene>
    <name evidence="12" type="ORF">N7494_013178</name>
</gene>
<evidence type="ECO:0000256" key="6">
    <source>
        <dbReference type="ARBA" id="ARBA00023125"/>
    </source>
</evidence>
<dbReference type="PANTHER" id="PTHR46481">
    <property type="entry name" value="ZINC FINGER BED DOMAIN-CONTAINING PROTEIN 4"/>
    <property type="match status" value="1"/>
</dbReference>
<comment type="caution">
    <text evidence="12">The sequence shown here is derived from an EMBL/GenBank/DDBJ whole genome shotgun (WGS) entry which is preliminary data.</text>
</comment>
<feature type="region of interest" description="Disordered" evidence="10">
    <location>
        <begin position="25"/>
        <end position="51"/>
    </location>
</feature>
<keyword evidence="2" id="KW-0479">Metal-binding</keyword>
<feature type="compositionally biased region" description="Polar residues" evidence="10">
    <location>
        <begin position="792"/>
        <end position="805"/>
    </location>
</feature>
<feature type="region of interest" description="Disordered" evidence="10">
    <location>
        <begin position="754"/>
        <end position="859"/>
    </location>
</feature>
<name>A0AAD6CHJ9_9EURO</name>
<dbReference type="EMBL" id="JAQIZZ010000010">
    <property type="protein sequence ID" value="KAJ5522992.1"/>
    <property type="molecule type" value="Genomic_DNA"/>
</dbReference>
<dbReference type="InterPro" id="IPR052035">
    <property type="entry name" value="ZnF_BED_domain_contain"/>
</dbReference>
<feature type="region of interest" description="Disordered" evidence="10">
    <location>
        <begin position="393"/>
        <end position="412"/>
    </location>
</feature>
<dbReference type="Proteomes" id="UP001220324">
    <property type="component" value="Unassembled WGS sequence"/>
</dbReference>
<keyword evidence="6" id="KW-0238">DNA-binding</keyword>
<dbReference type="Pfam" id="PF05699">
    <property type="entry name" value="Dimer_Tnp_hAT"/>
    <property type="match status" value="1"/>
</dbReference>
<dbReference type="InterPro" id="IPR008906">
    <property type="entry name" value="HATC_C_dom"/>
</dbReference>
<evidence type="ECO:0000256" key="1">
    <source>
        <dbReference type="ARBA" id="ARBA00004123"/>
    </source>
</evidence>
<dbReference type="AlphaFoldDB" id="A0AAD6CHJ9"/>
<protein>
    <recommendedName>
        <fullName evidence="11">BED-type domain-containing protein</fullName>
    </recommendedName>
</protein>
<evidence type="ECO:0000313" key="13">
    <source>
        <dbReference type="Proteomes" id="UP001220324"/>
    </source>
</evidence>
<keyword evidence="7" id="KW-0804">Transcription</keyword>
<evidence type="ECO:0000256" key="5">
    <source>
        <dbReference type="ARBA" id="ARBA00023015"/>
    </source>
</evidence>
<evidence type="ECO:0000256" key="2">
    <source>
        <dbReference type="ARBA" id="ARBA00022723"/>
    </source>
</evidence>
<evidence type="ECO:0000256" key="4">
    <source>
        <dbReference type="ARBA" id="ARBA00022833"/>
    </source>
</evidence>
<dbReference type="PROSITE" id="PS50808">
    <property type="entry name" value="ZF_BED"/>
    <property type="match status" value="1"/>
</dbReference>
<evidence type="ECO:0000256" key="3">
    <source>
        <dbReference type="ARBA" id="ARBA00022771"/>
    </source>
</evidence>
<evidence type="ECO:0000256" key="7">
    <source>
        <dbReference type="ARBA" id="ARBA00023163"/>
    </source>
</evidence>